<evidence type="ECO:0008006" key="4">
    <source>
        <dbReference type="Google" id="ProtNLM"/>
    </source>
</evidence>
<name>A0A210QEX2_MIZYE</name>
<accession>A0A210QEX2</accession>
<organism evidence="2 3">
    <name type="scientific">Mizuhopecten yessoensis</name>
    <name type="common">Japanese scallop</name>
    <name type="synonym">Patinopecten yessoensis</name>
    <dbReference type="NCBI Taxonomy" id="6573"/>
    <lineage>
        <taxon>Eukaryota</taxon>
        <taxon>Metazoa</taxon>
        <taxon>Spiralia</taxon>
        <taxon>Lophotrochozoa</taxon>
        <taxon>Mollusca</taxon>
        <taxon>Bivalvia</taxon>
        <taxon>Autobranchia</taxon>
        <taxon>Pteriomorphia</taxon>
        <taxon>Pectinida</taxon>
        <taxon>Pectinoidea</taxon>
        <taxon>Pectinidae</taxon>
        <taxon>Mizuhopecten</taxon>
    </lineage>
</organism>
<dbReference type="EMBL" id="NEDP02003971">
    <property type="protein sequence ID" value="OWF47259.1"/>
    <property type="molecule type" value="Genomic_DNA"/>
</dbReference>
<evidence type="ECO:0000256" key="1">
    <source>
        <dbReference type="SAM" id="MobiDB-lite"/>
    </source>
</evidence>
<reference evidence="2 3" key="1">
    <citation type="journal article" date="2017" name="Nat. Ecol. Evol.">
        <title>Scallop genome provides insights into evolution of bilaterian karyotype and development.</title>
        <authorList>
            <person name="Wang S."/>
            <person name="Zhang J."/>
            <person name="Jiao W."/>
            <person name="Li J."/>
            <person name="Xun X."/>
            <person name="Sun Y."/>
            <person name="Guo X."/>
            <person name="Huan P."/>
            <person name="Dong B."/>
            <person name="Zhang L."/>
            <person name="Hu X."/>
            <person name="Sun X."/>
            <person name="Wang J."/>
            <person name="Zhao C."/>
            <person name="Wang Y."/>
            <person name="Wang D."/>
            <person name="Huang X."/>
            <person name="Wang R."/>
            <person name="Lv J."/>
            <person name="Li Y."/>
            <person name="Zhang Z."/>
            <person name="Liu B."/>
            <person name="Lu W."/>
            <person name="Hui Y."/>
            <person name="Liang J."/>
            <person name="Zhou Z."/>
            <person name="Hou R."/>
            <person name="Li X."/>
            <person name="Liu Y."/>
            <person name="Li H."/>
            <person name="Ning X."/>
            <person name="Lin Y."/>
            <person name="Zhao L."/>
            <person name="Xing Q."/>
            <person name="Dou J."/>
            <person name="Li Y."/>
            <person name="Mao J."/>
            <person name="Guo H."/>
            <person name="Dou H."/>
            <person name="Li T."/>
            <person name="Mu C."/>
            <person name="Jiang W."/>
            <person name="Fu Q."/>
            <person name="Fu X."/>
            <person name="Miao Y."/>
            <person name="Liu J."/>
            <person name="Yu Q."/>
            <person name="Li R."/>
            <person name="Liao H."/>
            <person name="Li X."/>
            <person name="Kong Y."/>
            <person name="Jiang Z."/>
            <person name="Chourrout D."/>
            <person name="Li R."/>
            <person name="Bao Z."/>
        </authorList>
    </citation>
    <scope>NUCLEOTIDE SEQUENCE [LARGE SCALE GENOMIC DNA]</scope>
    <source>
        <strain evidence="2 3">PY_sf001</strain>
    </source>
</reference>
<evidence type="ECO:0000313" key="3">
    <source>
        <dbReference type="Proteomes" id="UP000242188"/>
    </source>
</evidence>
<evidence type="ECO:0000313" key="2">
    <source>
        <dbReference type="EMBL" id="OWF47259.1"/>
    </source>
</evidence>
<dbReference type="OrthoDB" id="6186459at2759"/>
<proteinExistence type="predicted"/>
<sequence>MCAARFDDTAEWSEHLVECGNRQRTLKKFGCRGCDYAAVKKCDLDRHVKRTGHDETHQASGSEDEWENQDPGALLSPLPLEQEEDQDGSIAPDPEESDVVMEAVGDSSATTSKDSGPTPEVPSVNQEKVPYVRKVVQDPTVRKRTSPLPGITSRPKAVKPSSSREQRSSTDQFTMTGVHGFIYSRLSFDASTQTEAPVKTVTKKQTITYDKEGKRIVKEVITEQWVE</sequence>
<dbReference type="Proteomes" id="UP000242188">
    <property type="component" value="Unassembled WGS sequence"/>
</dbReference>
<dbReference type="Gene3D" id="3.30.160.60">
    <property type="entry name" value="Classic Zinc Finger"/>
    <property type="match status" value="1"/>
</dbReference>
<keyword evidence="3" id="KW-1185">Reference proteome</keyword>
<protein>
    <recommendedName>
        <fullName evidence="4">C2H2-type domain-containing protein</fullName>
    </recommendedName>
</protein>
<dbReference type="AlphaFoldDB" id="A0A210QEX2"/>
<gene>
    <name evidence="2" type="ORF">KP79_PYT05872</name>
</gene>
<feature type="region of interest" description="Disordered" evidence="1">
    <location>
        <begin position="51"/>
        <end position="171"/>
    </location>
</feature>
<comment type="caution">
    <text evidence="2">The sequence shown here is derived from an EMBL/GenBank/DDBJ whole genome shotgun (WGS) entry which is preliminary data.</text>
</comment>
<feature type="compositionally biased region" description="Acidic residues" evidence="1">
    <location>
        <begin position="81"/>
        <end position="99"/>
    </location>
</feature>